<dbReference type="OrthoDB" id="168211at2"/>
<dbReference type="EMBL" id="BIFS01000002">
    <property type="protein sequence ID" value="GCE23468.1"/>
    <property type="molecule type" value="Genomic_DNA"/>
</dbReference>
<evidence type="ECO:0000313" key="3">
    <source>
        <dbReference type="Proteomes" id="UP000287188"/>
    </source>
</evidence>
<gene>
    <name evidence="2" type="ORF">KDK_72680</name>
</gene>
<feature type="transmembrane region" description="Helical" evidence="1">
    <location>
        <begin position="308"/>
        <end position="331"/>
    </location>
</feature>
<keyword evidence="1" id="KW-0812">Transmembrane</keyword>
<feature type="transmembrane region" description="Helical" evidence="1">
    <location>
        <begin position="164"/>
        <end position="185"/>
    </location>
</feature>
<feature type="transmembrane region" description="Helical" evidence="1">
    <location>
        <begin position="67"/>
        <end position="87"/>
    </location>
</feature>
<keyword evidence="1" id="KW-1133">Transmembrane helix</keyword>
<evidence type="ECO:0000313" key="2">
    <source>
        <dbReference type="EMBL" id="GCE23468.1"/>
    </source>
</evidence>
<reference evidence="3" key="1">
    <citation type="submission" date="2018-12" db="EMBL/GenBank/DDBJ databases">
        <title>Tengunoibacter tsumagoiensis gen. nov., sp. nov., Dictyobacter kobayashii sp. nov., D. alpinus sp. nov., and D. joshuensis sp. nov. and description of Dictyobacteraceae fam. nov. within the order Ktedonobacterales isolated from Tengu-no-mugimeshi.</title>
        <authorList>
            <person name="Wang C.M."/>
            <person name="Zheng Y."/>
            <person name="Sakai Y."/>
            <person name="Toyoda A."/>
            <person name="Minakuchi Y."/>
            <person name="Abe K."/>
            <person name="Yokota A."/>
            <person name="Yabe S."/>
        </authorList>
    </citation>
    <scope>NUCLEOTIDE SEQUENCE [LARGE SCALE GENOMIC DNA]</scope>
    <source>
        <strain evidence="3">Uno11</strain>
    </source>
</reference>
<protein>
    <submittedName>
        <fullName evidence="2">Uncharacterized protein</fullName>
    </submittedName>
</protein>
<sequence>MLFELFFFLGLQAIFIIINLSIGMIGFIRSQQVWKETLTAPRHDTQPINDFLSFIARRNAAFRQSNILNTLVLILGMGLLGIGFLQLPDLFIHGPIVVINDSDSLTLANLYLIVFLVIFFSPLLGLSIGGNIAILLTNIFVDARAVEFFHISTLSRQEFTRQRLFFILNAALPLIIFAEVTGLIATATGQFIPAFIVILIFVIAIACIRVFFGRKLLKATRFLQPIEQTRWAHLQPRITAWSRLAGIEFREVLIQPDALGTNILIMGRQRPTLIIGDWILQYTDWRQQDAMFCIELALAKKKVLTWRYWHRFSVLMGLALIILVPILLLISGVQLDLLLLPLLIFAMLLVFIFINRSFGKKMHTLYLDSDCIACYFTGDPMATMVALSTLQALNGVRSTQKSAVIPSANTRLQQLDQLARQPWPRAPFASELVPAITPVTFGPYQLSKAFEQQSEPAPVPAPPMSH</sequence>
<organism evidence="2 3">
    <name type="scientific">Dictyobacter kobayashii</name>
    <dbReference type="NCBI Taxonomy" id="2014872"/>
    <lineage>
        <taxon>Bacteria</taxon>
        <taxon>Bacillati</taxon>
        <taxon>Chloroflexota</taxon>
        <taxon>Ktedonobacteria</taxon>
        <taxon>Ktedonobacterales</taxon>
        <taxon>Dictyobacteraceae</taxon>
        <taxon>Dictyobacter</taxon>
    </lineage>
</organism>
<feature type="transmembrane region" description="Helical" evidence="1">
    <location>
        <begin position="337"/>
        <end position="354"/>
    </location>
</feature>
<evidence type="ECO:0000256" key="1">
    <source>
        <dbReference type="SAM" id="Phobius"/>
    </source>
</evidence>
<comment type="caution">
    <text evidence="2">The sequence shown here is derived from an EMBL/GenBank/DDBJ whole genome shotgun (WGS) entry which is preliminary data.</text>
</comment>
<dbReference type="AlphaFoldDB" id="A0A402AWL2"/>
<name>A0A402AWL2_9CHLR</name>
<proteinExistence type="predicted"/>
<dbReference type="RefSeq" id="WP_136625343.1">
    <property type="nucleotide sequence ID" value="NZ_BIFS01000002.1"/>
</dbReference>
<keyword evidence="3" id="KW-1185">Reference proteome</keyword>
<keyword evidence="1" id="KW-0472">Membrane</keyword>
<feature type="transmembrane region" description="Helical" evidence="1">
    <location>
        <begin position="110"/>
        <end position="143"/>
    </location>
</feature>
<feature type="transmembrane region" description="Helical" evidence="1">
    <location>
        <begin position="6"/>
        <end position="28"/>
    </location>
</feature>
<feature type="transmembrane region" description="Helical" evidence="1">
    <location>
        <begin position="191"/>
        <end position="212"/>
    </location>
</feature>
<accession>A0A402AWL2</accession>
<dbReference type="Proteomes" id="UP000287188">
    <property type="component" value="Unassembled WGS sequence"/>
</dbReference>